<name>A0A7W7S2L6_9ACTN</name>
<proteinExistence type="predicted"/>
<evidence type="ECO:0000256" key="1">
    <source>
        <dbReference type="SAM" id="MobiDB-lite"/>
    </source>
</evidence>
<evidence type="ECO:0000313" key="3">
    <source>
        <dbReference type="Proteomes" id="UP000534286"/>
    </source>
</evidence>
<gene>
    <name evidence="2" type="ORF">FHR32_006469</name>
</gene>
<evidence type="ECO:0000313" key="2">
    <source>
        <dbReference type="EMBL" id="MBB4942083.1"/>
    </source>
</evidence>
<sequence>MPSSGVPAPRDTPPAPTSQISLFGRVSDQQGHPAEGDGGHGDQEHPGGAQRRR</sequence>
<dbReference type="AlphaFoldDB" id="A0A7W7S2L6"/>
<organism evidence="2 3">
    <name type="scientific">Streptosporangium album</name>
    <dbReference type="NCBI Taxonomy" id="47479"/>
    <lineage>
        <taxon>Bacteria</taxon>
        <taxon>Bacillati</taxon>
        <taxon>Actinomycetota</taxon>
        <taxon>Actinomycetes</taxon>
        <taxon>Streptosporangiales</taxon>
        <taxon>Streptosporangiaceae</taxon>
        <taxon>Streptosporangium</taxon>
    </lineage>
</organism>
<feature type="compositionally biased region" description="Basic and acidic residues" evidence="1">
    <location>
        <begin position="34"/>
        <end position="45"/>
    </location>
</feature>
<dbReference type="EMBL" id="JACHJU010000003">
    <property type="protein sequence ID" value="MBB4942083.1"/>
    <property type="molecule type" value="Genomic_DNA"/>
</dbReference>
<accession>A0A7W7S2L6</accession>
<reference evidence="2 3" key="1">
    <citation type="submission" date="2020-08" db="EMBL/GenBank/DDBJ databases">
        <title>Sequencing the genomes of 1000 actinobacteria strains.</title>
        <authorList>
            <person name="Klenk H.-P."/>
        </authorList>
    </citation>
    <scope>NUCLEOTIDE SEQUENCE [LARGE SCALE GENOMIC DNA]</scope>
    <source>
        <strain evidence="2 3">DSM 43023</strain>
    </source>
</reference>
<dbReference type="Proteomes" id="UP000534286">
    <property type="component" value="Unassembled WGS sequence"/>
</dbReference>
<dbReference type="RefSeq" id="WP_184758107.1">
    <property type="nucleotide sequence ID" value="NZ_BAABEK010000003.1"/>
</dbReference>
<keyword evidence="3" id="KW-1185">Reference proteome</keyword>
<feature type="region of interest" description="Disordered" evidence="1">
    <location>
        <begin position="1"/>
        <end position="53"/>
    </location>
</feature>
<protein>
    <submittedName>
        <fullName evidence="2">Uncharacterized protein</fullName>
    </submittedName>
</protein>
<comment type="caution">
    <text evidence="2">The sequence shown here is derived from an EMBL/GenBank/DDBJ whole genome shotgun (WGS) entry which is preliminary data.</text>
</comment>